<dbReference type="OrthoDB" id="5947505at2759"/>
<keyword evidence="3" id="KW-0809">Transit peptide</keyword>
<dbReference type="SUPFAM" id="SSF81411">
    <property type="entry name" value="Mitochondrial cytochrome c oxidase subunit VIa"/>
    <property type="match status" value="2"/>
</dbReference>
<organism evidence="8 9">
    <name type="scientific">Todus mexicanus</name>
    <name type="common">Puerto Rican tody</name>
    <dbReference type="NCBI Taxonomy" id="135184"/>
    <lineage>
        <taxon>Eukaryota</taxon>
        <taxon>Metazoa</taxon>
        <taxon>Chordata</taxon>
        <taxon>Craniata</taxon>
        <taxon>Vertebrata</taxon>
        <taxon>Euteleostomi</taxon>
        <taxon>Archelosauria</taxon>
        <taxon>Archosauria</taxon>
        <taxon>Dinosauria</taxon>
        <taxon>Saurischia</taxon>
        <taxon>Theropoda</taxon>
        <taxon>Coelurosauria</taxon>
        <taxon>Aves</taxon>
        <taxon>Neognathae</taxon>
        <taxon>Neoaves</taxon>
        <taxon>Telluraves</taxon>
        <taxon>Coraciimorphae</taxon>
        <taxon>Coraciiformes</taxon>
        <taxon>Todidae</taxon>
        <taxon>Todus</taxon>
    </lineage>
</organism>
<comment type="subcellular location">
    <subcellularLocation>
        <location evidence="1">Mitochondrion inner membrane</location>
    </subcellularLocation>
</comment>
<keyword evidence="7" id="KW-1133">Transmembrane helix</keyword>
<dbReference type="InterPro" id="IPR036418">
    <property type="entry name" value="Cyt_c_oxidase_su6a_sf"/>
</dbReference>
<evidence type="ECO:0000313" key="8">
    <source>
        <dbReference type="EMBL" id="NWI64949.1"/>
    </source>
</evidence>
<evidence type="ECO:0000256" key="6">
    <source>
        <dbReference type="SAM" id="MobiDB-lite"/>
    </source>
</evidence>
<evidence type="ECO:0000256" key="1">
    <source>
        <dbReference type="ARBA" id="ARBA00004273"/>
    </source>
</evidence>
<dbReference type="Gene3D" id="4.10.95.10">
    <property type="entry name" value="Cytochrome c oxidase, subunit VIa"/>
    <property type="match status" value="2"/>
</dbReference>
<dbReference type="GO" id="GO:0005743">
    <property type="term" value="C:mitochondrial inner membrane"/>
    <property type="evidence" value="ECO:0007669"/>
    <property type="project" value="UniProtKB-SubCell"/>
</dbReference>
<dbReference type="GO" id="GO:0006123">
    <property type="term" value="P:mitochondrial electron transport, cytochrome c to oxygen"/>
    <property type="evidence" value="ECO:0007669"/>
    <property type="project" value="TreeGrafter"/>
</dbReference>
<keyword evidence="7" id="KW-0812">Transmembrane</keyword>
<feature type="region of interest" description="Disordered" evidence="6">
    <location>
        <begin position="82"/>
        <end position="106"/>
    </location>
</feature>
<dbReference type="PANTHER" id="PTHR11504">
    <property type="entry name" value="CYTOCHROME C OXIDASE POLYPEPTIDE VIA"/>
    <property type="match status" value="1"/>
</dbReference>
<sequence>LTVLGVSRLVFGVSRVGFWGSPLPTAISRGAAQTWRMLSFVVALPAVGVCMLNVWLEQQRHHPARPEFVPFHHLRIRTKAREPRRRRGWAPNAGQAGSRGWRRPDAPFPWGDGNHTLFHNPHANPLPTGYEN</sequence>
<evidence type="ECO:0000256" key="4">
    <source>
        <dbReference type="ARBA" id="ARBA00023128"/>
    </source>
</evidence>
<feature type="non-terminal residue" evidence="8">
    <location>
        <position position="132"/>
    </location>
</feature>
<evidence type="ECO:0000256" key="3">
    <source>
        <dbReference type="ARBA" id="ARBA00022946"/>
    </source>
</evidence>
<name>A0A851D5A6_TODME</name>
<gene>
    <name evidence="8" type="primary">Cox6a2</name>
    <name evidence="8" type="ORF">TODMEX_R08628</name>
</gene>
<evidence type="ECO:0000256" key="7">
    <source>
        <dbReference type="SAM" id="Phobius"/>
    </source>
</evidence>
<evidence type="ECO:0000256" key="2">
    <source>
        <dbReference type="ARBA" id="ARBA00022792"/>
    </source>
</evidence>
<keyword evidence="5 7" id="KW-0472">Membrane</keyword>
<dbReference type="GO" id="GO:0030234">
    <property type="term" value="F:enzyme regulator activity"/>
    <property type="evidence" value="ECO:0007669"/>
    <property type="project" value="TreeGrafter"/>
</dbReference>
<reference evidence="8" key="1">
    <citation type="submission" date="2019-10" db="EMBL/GenBank/DDBJ databases">
        <title>Bird 10,000 Genomes (B10K) Project - Family phase.</title>
        <authorList>
            <person name="Zhang G."/>
        </authorList>
    </citation>
    <scope>NUCLEOTIDE SEQUENCE</scope>
    <source>
        <strain evidence="8">B10K-DU-002-69</strain>
        <tissue evidence="8">Muscle</tissue>
    </source>
</reference>
<dbReference type="PANTHER" id="PTHR11504:SF0">
    <property type="entry name" value="CYTOCHROME C OXIDASE SUBUNIT"/>
    <property type="match status" value="1"/>
</dbReference>
<feature type="transmembrane region" description="Helical" evidence="7">
    <location>
        <begin position="37"/>
        <end position="56"/>
    </location>
</feature>
<evidence type="ECO:0000256" key="5">
    <source>
        <dbReference type="ARBA" id="ARBA00023136"/>
    </source>
</evidence>
<feature type="non-terminal residue" evidence="8">
    <location>
        <position position="1"/>
    </location>
</feature>
<proteinExistence type="predicted"/>
<protein>
    <submittedName>
        <fullName evidence="8">CX6A2 oxidase</fullName>
    </submittedName>
</protein>
<keyword evidence="9" id="KW-1185">Reference proteome</keyword>
<comment type="caution">
    <text evidence="8">The sequence shown here is derived from an EMBL/GenBank/DDBJ whole genome shotgun (WGS) entry which is preliminary data.</text>
</comment>
<keyword evidence="4" id="KW-0496">Mitochondrion</keyword>
<keyword evidence="2" id="KW-0999">Mitochondrion inner membrane</keyword>
<dbReference type="InterPro" id="IPR001349">
    <property type="entry name" value="Cyt_c_oxidase_su6a"/>
</dbReference>
<dbReference type="EMBL" id="WEIS01032142">
    <property type="protein sequence ID" value="NWI64949.1"/>
    <property type="molecule type" value="Genomic_DNA"/>
</dbReference>
<dbReference type="Proteomes" id="UP000660247">
    <property type="component" value="Unassembled WGS sequence"/>
</dbReference>
<dbReference type="AlphaFoldDB" id="A0A851D5A6"/>
<evidence type="ECO:0000313" key="9">
    <source>
        <dbReference type="Proteomes" id="UP000660247"/>
    </source>
</evidence>
<accession>A0A851D5A6</accession>